<keyword evidence="5" id="KW-0808">Transferase</keyword>
<dbReference type="Proteomes" id="UP000617340">
    <property type="component" value="Unassembled WGS sequence"/>
</dbReference>
<dbReference type="GO" id="GO:0006400">
    <property type="term" value="P:tRNA modification"/>
    <property type="evidence" value="ECO:0007669"/>
    <property type="project" value="InterPro"/>
</dbReference>
<dbReference type="EMBL" id="JACSDZ010000012">
    <property type="protein sequence ID" value="KAF7390185.1"/>
    <property type="molecule type" value="Genomic_DNA"/>
</dbReference>
<accession>A0A834MZG3</accession>
<proteinExistence type="inferred from homology"/>
<dbReference type="InterPro" id="IPR024956">
    <property type="entry name" value="tRNAHis_GuaTrfase_cat"/>
</dbReference>
<keyword evidence="6" id="KW-0819">tRNA processing</keyword>
<feature type="domain" description="Thg1 C-terminal" evidence="17">
    <location>
        <begin position="164"/>
        <end position="241"/>
    </location>
</feature>
<dbReference type="Gene3D" id="3.30.70.3000">
    <property type="match status" value="1"/>
</dbReference>
<evidence type="ECO:0000256" key="5">
    <source>
        <dbReference type="ARBA" id="ARBA00022679"/>
    </source>
</evidence>
<dbReference type="InterPro" id="IPR038469">
    <property type="entry name" value="tRNAHis_GuaTrfase_Thg1_sf"/>
</dbReference>
<comment type="cofactor">
    <cofactor evidence="1">
        <name>Mg(2+)</name>
        <dbReference type="ChEBI" id="CHEBI:18420"/>
    </cofactor>
</comment>
<evidence type="ECO:0000256" key="9">
    <source>
        <dbReference type="ARBA" id="ARBA00022741"/>
    </source>
</evidence>
<evidence type="ECO:0000256" key="11">
    <source>
        <dbReference type="ARBA" id="ARBA00023134"/>
    </source>
</evidence>
<evidence type="ECO:0000256" key="12">
    <source>
        <dbReference type="ARBA" id="ARBA00032480"/>
    </source>
</evidence>
<evidence type="ECO:0000259" key="16">
    <source>
        <dbReference type="Pfam" id="PF04446"/>
    </source>
</evidence>
<dbReference type="GO" id="GO:0008193">
    <property type="term" value="F:tRNA guanylyltransferase activity"/>
    <property type="evidence" value="ECO:0007669"/>
    <property type="project" value="UniProtKB-EC"/>
</dbReference>
<protein>
    <recommendedName>
        <fullName evidence="4">Probable tRNA(His) guanylyltransferase</fullName>
        <ecNumber evidence="3">2.7.7.79</ecNumber>
    </recommendedName>
    <alternativeName>
        <fullName evidence="12">tRNA-histidine guanylyltransferase</fullName>
    </alternativeName>
</protein>
<evidence type="ECO:0000256" key="7">
    <source>
        <dbReference type="ARBA" id="ARBA00022695"/>
    </source>
</evidence>
<dbReference type="PANTHER" id="PTHR12729:SF6">
    <property type="entry name" value="TRNA(HIS) GUANYLYLTRANSFERASE-RELATED"/>
    <property type="match status" value="1"/>
</dbReference>
<comment type="subunit">
    <text evidence="15">Homotetramer. Interacts with MFN1 and MFN2; functions as a guanyl-nucleotide exchange factor/GEF for MFN2 and also probably MFN1.</text>
</comment>
<dbReference type="PANTHER" id="PTHR12729">
    <property type="entry name" value="TRNA(HIS) GUANYLYLTRANSFERASE-RELATED"/>
    <property type="match status" value="1"/>
</dbReference>
<comment type="similarity">
    <text evidence="2">Belongs to the tRNA(His) guanylyltransferase family.</text>
</comment>
<evidence type="ECO:0000256" key="3">
    <source>
        <dbReference type="ARBA" id="ARBA00012511"/>
    </source>
</evidence>
<evidence type="ECO:0000256" key="15">
    <source>
        <dbReference type="ARBA" id="ARBA00065710"/>
    </source>
</evidence>
<evidence type="ECO:0000256" key="4">
    <source>
        <dbReference type="ARBA" id="ARBA00022310"/>
    </source>
</evidence>
<comment type="function">
    <text evidence="14">Adds a GMP to the 5'-end of tRNA(His) after transcription and RNase P cleavage. This step is essential for proper recognition of the tRNA and for the fidelity of protein synthesis. Also functions as a guanyl-nucleotide exchange factor/GEF for the MFN1 and MFN2 mitofusins thereby regulating mitochondrial fusion. By regulating both mitochondrial dynamics and bioenergetic function, it contributes to cell survival following oxidative stress.</text>
</comment>
<dbReference type="Pfam" id="PF14413">
    <property type="entry name" value="Thg1C"/>
    <property type="match status" value="1"/>
</dbReference>
<dbReference type="AlphaFoldDB" id="A0A834MZG3"/>
<keyword evidence="7" id="KW-0548">Nucleotidyltransferase</keyword>
<keyword evidence="11" id="KW-0342">GTP-binding</keyword>
<sequence>MKRSGFLKIISWSKQVAISRRISLTAMAKSKFEYVKEFERDDNCLPNCWIVVRIDGRNFSKFTDAHQFAKPNDVAALELMNRAAITVMEDFKEIILGFGQSDEYSFVFRKDTQLYKRRASKLMSNVNSLFASSYVYHWPRFFRGRDLYYPPSFDARVVLYPTDKNLRDYLAWRQADVHVNNLYNTCFWNLVLKGKLTPSQAEEKLRGTLASHKNELLFQEFGINYNNEPAIFRKGTTLLRKLVPDGTGRLKPAVVPLVDDIIGDRFWKENPEVIGLKSLATYQPPNMVNNAIKNTICTSVPLSPGTLKHINNVTVPPVVCNTNSKNEETNVIRSREMDGDRMQCEMNFVIKMNNILHALIMGMDANISFALYINIVDNVTLLQALWI</sequence>
<organism evidence="18 19">
    <name type="scientific">Vespula germanica</name>
    <name type="common">German yellow jacket</name>
    <name type="synonym">Paravespula germanica</name>
    <dbReference type="NCBI Taxonomy" id="30212"/>
    <lineage>
        <taxon>Eukaryota</taxon>
        <taxon>Metazoa</taxon>
        <taxon>Ecdysozoa</taxon>
        <taxon>Arthropoda</taxon>
        <taxon>Hexapoda</taxon>
        <taxon>Insecta</taxon>
        <taxon>Pterygota</taxon>
        <taxon>Neoptera</taxon>
        <taxon>Endopterygota</taxon>
        <taxon>Hymenoptera</taxon>
        <taxon>Apocrita</taxon>
        <taxon>Aculeata</taxon>
        <taxon>Vespoidea</taxon>
        <taxon>Vespidae</taxon>
        <taxon>Vespinae</taxon>
        <taxon>Vespula</taxon>
    </lineage>
</organism>
<evidence type="ECO:0000313" key="18">
    <source>
        <dbReference type="EMBL" id="KAF7390185.1"/>
    </source>
</evidence>
<name>A0A834MZG3_VESGE</name>
<dbReference type="FunFam" id="3.30.70.3000:FF:000001">
    <property type="entry name" value="tRNA(His) guanylyltransferase"/>
    <property type="match status" value="1"/>
</dbReference>
<evidence type="ECO:0000259" key="17">
    <source>
        <dbReference type="Pfam" id="PF14413"/>
    </source>
</evidence>
<evidence type="ECO:0000256" key="6">
    <source>
        <dbReference type="ARBA" id="ARBA00022694"/>
    </source>
</evidence>
<keyword evidence="8" id="KW-0479">Metal-binding</keyword>
<evidence type="ECO:0000256" key="13">
    <source>
        <dbReference type="ARBA" id="ARBA00047281"/>
    </source>
</evidence>
<dbReference type="GO" id="GO:0005525">
    <property type="term" value="F:GTP binding"/>
    <property type="evidence" value="ECO:0007669"/>
    <property type="project" value="UniProtKB-KW"/>
</dbReference>
<evidence type="ECO:0000256" key="14">
    <source>
        <dbReference type="ARBA" id="ARBA00058346"/>
    </source>
</evidence>
<keyword evidence="19" id="KW-1185">Reference proteome</keyword>
<reference evidence="18" key="1">
    <citation type="journal article" date="2020" name="G3 (Bethesda)">
        <title>High-Quality Assemblies for Three Invasive Social Wasps from the &lt;i&gt;Vespula&lt;/i&gt; Genus.</title>
        <authorList>
            <person name="Harrop T.W.R."/>
            <person name="Guhlin J."/>
            <person name="McLaughlin G.M."/>
            <person name="Permina E."/>
            <person name="Stockwell P."/>
            <person name="Gilligan J."/>
            <person name="Le Lec M.F."/>
            <person name="Gruber M.A.M."/>
            <person name="Quinn O."/>
            <person name="Lovegrove M."/>
            <person name="Duncan E.J."/>
            <person name="Remnant E.J."/>
            <person name="Van Eeckhoven J."/>
            <person name="Graham B."/>
            <person name="Knapp R.A."/>
            <person name="Langford K.W."/>
            <person name="Kronenberg Z."/>
            <person name="Press M.O."/>
            <person name="Eacker S.M."/>
            <person name="Wilson-Rankin E.E."/>
            <person name="Purcell J."/>
            <person name="Lester P.J."/>
            <person name="Dearden P.K."/>
        </authorList>
    </citation>
    <scope>NUCLEOTIDE SEQUENCE</scope>
    <source>
        <strain evidence="18">Linc-1</strain>
    </source>
</reference>
<gene>
    <name evidence="18" type="ORF">HZH68_012042</name>
</gene>
<dbReference type="EC" id="2.7.7.79" evidence="3"/>
<evidence type="ECO:0000256" key="8">
    <source>
        <dbReference type="ARBA" id="ARBA00022723"/>
    </source>
</evidence>
<evidence type="ECO:0000256" key="1">
    <source>
        <dbReference type="ARBA" id="ARBA00001946"/>
    </source>
</evidence>
<keyword evidence="10" id="KW-0460">Magnesium</keyword>
<dbReference type="InterPro" id="IPR025845">
    <property type="entry name" value="Thg1_C_dom"/>
</dbReference>
<evidence type="ECO:0000256" key="10">
    <source>
        <dbReference type="ARBA" id="ARBA00022842"/>
    </source>
</evidence>
<evidence type="ECO:0000256" key="2">
    <source>
        <dbReference type="ARBA" id="ARBA00010113"/>
    </source>
</evidence>
<evidence type="ECO:0000313" key="19">
    <source>
        <dbReference type="Proteomes" id="UP000617340"/>
    </source>
</evidence>
<dbReference type="GO" id="GO:0000287">
    <property type="term" value="F:magnesium ion binding"/>
    <property type="evidence" value="ECO:0007669"/>
    <property type="project" value="InterPro"/>
</dbReference>
<dbReference type="InterPro" id="IPR007537">
    <property type="entry name" value="tRNAHis_GuaTrfase_Thg1"/>
</dbReference>
<keyword evidence="9" id="KW-0547">Nucleotide-binding</keyword>
<comment type="caution">
    <text evidence="18">The sequence shown here is derived from an EMBL/GenBank/DDBJ whole genome shotgun (WGS) entry which is preliminary data.</text>
</comment>
<comment type="catalytic activity">
    <reaction evidence="13">
        <text>a 5'-end ribonucleotide-tRNA(His) + GTP + ATP + H2O = a 5'-end phospho-guanosine-ribonucleotide-tRNA(His) + AMP + 2 diphosphate + H(+)</text>
        <dbReference type="Rhea" id="RHEA:54564"/>
        <dbReference type="Rhea" id="RHEA-COMP:14193"/>
        <dbReference type="Rhea" id="RHEA-COMP:14917"/>
        <dbReference type="ChEBI" id="CHEBI:15377"/>
        <dbReference type="ChEBI" id="CHEBI:15378"/>
        <dbReference type="ChEBI" id="CHEBI:30616"/>
        <dbReference type="ChEBI" id="CHEBI:33019"/>
        <dbReference type="ChEBI" id="CHEBI:37565"/>
        <dbReference type="ChEBI" id="CHEBI:138282"/>
        <dbReference type="ChEBI" id="CHEBI:141847"/>
        <dbReference type="ChEBI" id="CHEBI:456215"/>
        <dbReference type="EC" id="2.7.7.79"/>
    </reaction>
</comment>
<feature type="domain" description="tRNAHis guanylyltransferase catalytic" evidence="16">
    <location>
        <begin position="32"/>
        <end position="161"/>
    </location>
</feature>
<dbReference type="Pfam" id="PF04446">
    <property type="entry name" value="Thg1"/>
    <property type="match status" value="1"/>
</dbReference>